<accession>A0A699RVP3</accession>
<evidence type="ECO:0000313" key="2">
    <source>
        <dbReference type="EMBL" id="GFC89448.1"/>
    </source>
</evidence>
<feature type="non-terminal residue" evidence="2">
    <location>
        <position position="1"/>
    </location>
</feature>
<proteinExistence type="predicted"/>
<feature type="region of interest" description="Disordered" evidence="1">
    <location>
        <begin position="113"/>
        <end position="156"/>
    </location>
</feature>
<protein>
    <recommendedName>
        <fullName evidence="3">Synaptobrevin, longin-like domain protein</fullName>
    </recommendedName>
</protein>
<dbReference type="AlphaFoldDB" id="A0A699RVP3"/>
<name>A0A699RVP3_TANCI</name>
<reference evidence="2" key="1">
    <citation type="journal article" date="2019" name="Sci. Rep.">
        <title>Draft genome of Tanacetum cinerariifolium, the natural source of mosquito coil.</title>
        <authorList>
            <person name="Yamashiro T."/>
            <person name="Shiraishi A."/>
            <person name="Satake H."/>
            <person name="Nakayama K."/>
        </authorList>
    </citation>
    <scope>NUCLEOTIDE SEQUENCE</scope>
</reference>
<dbReference type="EMBL" id="BKCJ011120974">
    <property type="protein sequence ID" value="GFC89448.1"/>
    <property type="molecule type" value="Genomic_DNA"/>
</dbReference>
<sequence length="156" mass="17163">VNDIIRLQALVDKKKVVVTEAVIRDALRLDDAEGVECLPNEEIFVEFTRMGYEKRSTKLTFYKAFFSSQWKKQVGDLSTYTTKYTSPALTQKVFANMRRVGDVEVHGEEVNAGDAAEGDVSVAHAKVPTIAEEPSIPSPTPSSPPPQPSHDIPSTS</sequence>
<gene>
    <name evidence="2" type="ORF">Tci_861418</name>
</gene>
<comment type="caution">
    <text evidence="2">The sequence shown here is derived from an EMBL/GenBank/DDBJ whole genome shotgun (WGS) entry which is preliminary data.</text>
</comment>
<feature type="compositionally biased region" description="Pro residues" evidence="1">
    <location>
        <begin position="136"/>
        <end position="148"/>
    </location>
</feature>
<organism evidence="2">
    <name type="scientific">Tanacetum cinerariifolium</name>
    <name type="common">Dalmatian daisy</name>
    <name type="synonym">Chrysanthemum cinerariifolium</name>
    <dbReference type="NCBI Taxonomy" id="118510"/>
    <lineage>
        <taxon>Eukaryota</taxon>
        <taxon>Viridiplantae</taxon>
        <taxon>Streptophyta</taxon>
        <taxon>Embryophyta</taxon>
        <taxon>Tracheophyta</taxon>
        <taxon>Spermatophyta</taxon>
        <taxon>Magnoliopsida</taxon>
        <taxon>eudicotyledons</taxon>
        <taxon>Gunneridae</taxon>
        <taxon>Pentapetalae</taxon>
        <taxon>asterids</taxon>
        <taxon>campanulids</taxon>
        <taxon>Asterales</taxon>
        <taxon>Asteraceae</taxon>
        <taxon>Asteroideae</taxon>
        <taxon>Anthemideae</taxon>
        <taxon>Anthemidinae</taxon>
        <taxon>Tanacetum</taxon>
    </lineage>
</organism>
<evidence type="ECO:0008006" key="3">
    <source>
        <dbReference type="Google" id="ProtNLM"/>
    </source>
</evidence>
<evidence type="ECO:0000256" key="1">
    <source>
        <dbReference type="SAM" id="MobiDB-lite"/>
    </source>
</evidence>